<dbReference type="OrthoDB" id="298344at2759"/>
<dbReference type="Proteomes" id="UP000030689">
    <property type="component" value="Unassembled WGS sequence"/>
</dbReference>
<dbReference type="STRING" id="72664.V4M2Z2"/>
<evidence type="ECO:0000256" key="1">
    <source>
        <dbReference type="SAM" id="MobiDB-lite"/>
    </source>
</evidence>
<dbReference type="PANTHER" id="PTHR34194:SF29">
    <property type="entry name" value="F17A17.7 PROTEIN"/>
    <property type="match status" value="1"/>
</dbReference>
<reference evidence="2 3" key="1">
    <citation type="journal article" date="2013" name="Front. Plant Sci.">
        <title>The Reference Genome of the Halophytic Plant Eutrema salsugineum.</title>
        <authorList>
            <person name="Yang R."/>
            <person name="Jarvis D.E."/>
            <person name="Chen H."/>
            <person name="Beilstein M.A."/>
            <person name="Grimwood J."/>
            <person name="Jenkins J."/>
            <person name="Shu S."/>
            <person name="Prochnik S."/>
            <person name="Xin M."/>
            <person name="Ma C."/>
            <person name="Schmutz J."/>
            <person name="Wing R.A."/>
            <person name="Mitchell-Olds T."/>
            <person name="Schumaker K.S."/>
            <person name="Wang X."/>
        </authorList>
    </citation>
    <scope>NUCLEOTIDE SEQUENCE [LARGE SCALE GENOMIC DNA]</scope>
</reference>
<sequence length="507" mass="57962">MNIDDGCTRFMVNAVSEPTSTMHEEIDVPIICRDDDLEIDNSYKLFLDHISNGTSLGTPFEADNGEYEKRKFRTFSCGNEKPIDNRVSQQRKRKAFGFEAENSRAVPLATTLEGILRDNRLAERRKRKNAELEAARVSWAVPLVRNHQVNINQTHTKARKMSESKVETSSDSPLFRTKEDIRREYKAKNMSASKVDTLWDVPLVRSKVVIRRDNRIAKLRKKKIDETKASGTSRAVPVECINTVTERNKAVDETSRFVPVTQSKKEVFVGTRKKKEDESVAVVDKDYMSYLTWLVGSLKDSTTEPDSSAFDPPISDTQKESTIVPDKVPLAKVKVELDHESWSDDDDDDDMIEVSDSPFSDGQGTPFVVSKSKNMIDLEEESAEDESSSSCFKEKLMDVLEKPYDEEELLRLSREVSVKKPVTRCRELRKGRESNYKTDELGHSYLEKVPDFDKEYKRVDGDDKASLELLRGFFFYLENISLGGAFKPWLPENKKKLGHKKKQCLQP</sequence>
<dbReference type="OMA" id="YMSYLTW"/>
<dbReference type="AlphaFoldDB" id="V4M2Z2"/>
<proteinExistence type="predicted"/>
<evidence type="ECO:0000313" key="2">
    <source>
        <dbReference type="EMBL" id="ESQ49257.1"/>
    </source>
</evidence>
<dbReference type="KEGG" id="eus:EUTSA_v10020550mg"/>
<name>V4M2Z2_EUTSA</name>
<feature type="region of interest" description="Disordered" evidence="1">
    <location>
        <begin position="300"/>
        <end position="320"/>
    </location>
</feature>
<dbReference type="EMBL" id="KI517408">
    <property type="protein sequence ID" value="ESQ49257.1"/>
    <property type="molecule type" value="Genomic_DNA"/>
</dbReference>
<evidence type="ECO:0000313" key="3">
    <source>
        <dbReference type="Proteomes" id="UP000030689"/>
    </source>
</evidence>
<protein>
    <submittedName>
        <fullName evidence="2">Uncharacterized protein</fullName>
    </submittedName>
</protein>
<gene>
    <name evidence="2" type="ORF">EUTSA_v10020550mg</name>
</gene>
<dbReference type="PANTHER" id="PTHR34194">
    <property type="entry name" value="F14J8.16 PROTEIN"/>
    <property type="match status" value="1"/>
</dbReference>
<keyword evidence="3" id="KW-1185">Reference proteome</keyword>
<dbReference type="eggNOG" id="ENOG502S39P">
    <property type="taxonomic scope" value="Eukaryota"/>
</dbReference>
<dbReference type="Gramene" id="ESQ49257">
    <property type="protein sequence ID" value="ESQ49257"/>
    <property type="gene ID" value="EUTSA_v10020550mg"/>
</dbReference>
<organism evidence="2 3">
    <name type="scientific">Eutrema salsugineum</name>
    <name type="common">Saltwater cress</name>
    <name type="synonym">Sisymbrium salsugineum</name>
    <dbReference type="NCBI Taxonomy" id="72664"/>
    <lineage>
        <taxon>Eukaryota</taxon>
        <taxon>Viridiplantae</taxon>
        <taxon>Streptophyta</taxon>
        <taxon>Embryophyta</taxon>
        <taxon>Tracheophyta</taxon>
        <taxon>Spermatophyta</taxon>
        <taxon>Magnoliopsida</taxon>
        <taxon>eudicotyledons</taxon>
        <taxon>Gunneridae</taxon>
        <taxon>Pentapetalae</taxon>
        <taxon>rosids</taxon>
        <taxon>malvids</taxon>
        <taxon>Brassicales</taxon>
        <taxon>Brassicaceae</taxon>
        <taxon>Eutremeae</taxon>
        <taxon>Eutrema</taxon>
    </lineage>
</organism>
<feature type="region of interest" description="Disordered" evidence="1">
    <location>
        <begin position="154"/>
        <end position="173"/>
    </location>
</feature>
<accession>V4M2Z2</accession>